<feature type="domain" description="SIS" evidence="5">
    <location>
        <begin position="251"/>
        <end position="393"/>
    </location>
</feature>
<sequence>MTVLATPLLDPAATVLDDRQRAVVQRVSDAERAHILALPSNDPLDAKLRARVLATGPELTAQPDAVTATLRCNTTTLDDVADRLAGGFDRIVLVGCGDSLAVMMAARSALEAALGVPCEPRQSLEFAYYGRDLLSPRTAVLTLSSSGETTRTVEALMVAQGAKAYTVALTNAPSSTLATEADVALLVQATRVGWPTQSSTAALALLLELAVRIAERRELAVAAVWRTALDALPGLMADTIARLTPAIAVIAAAEIAAGVGTVLFAGAGPSLAAAVIGAAKVKECTQLHAAEIQTEEFHHYNSQKAGEPLFLTAPSGPVVPRSVDTGRDAHRWGGRLYVVTTAGETAFDDLHPEAVLTVPAVPEVLSPLLTVLPAQLVGYQLGLAAYAAAERAAGSRS</sequence>
<evidence type="ECO:0000256" key="4">
    <source>
        <dbReference type="ARBA" id="ARBA00022737"/>
    </source>
</evidence>
<dbReference type="PANTHER" id="PTHR10937">
    <property type="entry name" value="GLUCOSAMINE--FRUCTOSE-6-PHOSPHATE AMINOTRANSFERASE, ISOMERIZING"/>
    <property type="match status" value="1"/>
</dbReference>
<evidence type="ECO:0000313" key="7">
    <source>
        <dbReference type="Proteomes" id="UP000306985"/>
    </source>
</evidence>
<dbReference type="GO" id="GO:0006487">
    <property type="term" value="P:protein N-linked glycosylation"/>
    <property type="evidence" value="ECO:0007669"/>
    <property type="project" value="TreeGrafter"/>
</dbReference>
<dbReference type="GO" id="GO:0006047">
    <property type="term" value="P:UDP-N-acetylglucosamine metabolic process"/>
    <property type="evidence" value="ECO:0007669"/>
    <property type="project" value="TreeGrafter"/>
</dbReference>
<dbReference type="PANTHER" id="PTHR10937:SF0">
    <property type="entry name" value="GLUTAMINE--FRUCTOSE-6-PHOSPHATE TRANSAMINASE (ISOMERIZING)"/>
    <property type="match status" value="1"/>
</dbReference>
<dbReference type="InterPro" id="IPR001347">
    <property type="entry name" value="SIS_dom"/>
</dbReference>
<dbReference type="OrthoDB" id="7808879at2"/>
<dbReference type="InterPro" id="IPR035466">
    <property type="entry name" value="GlmS/AgaS_SIS"/>
</dbReference>
<dbReference type="AlphaFoldDB" id="A0A4U6QCG0"/>
<dbReference type="Proteomes" id="UP000306985">
    <property type="component" value="Unassembled WGS sequence"/>
</dbReference>
<keyword evidence="4" id="KW-0677">Repeat</keyword>
<dbReference type="PROSITE" id="PS51464">
    <property type="entry name" value="SIS"/>
    <property type="match status" value="2"/>
</dbReference>
<dbReference type="Gene3D" id="3.40.50.10490">
    <property type="entry name" value="Glucose-6-phosphate isomerase like protein, domain 1"/>
    <property type="match status" value="2"/>
</dbReference>
<dbReference type="InterPro" id="IPR046348">
    <property type="entry name" value="SIS_dom_sf"/>
</dbReference>
<comment type="caution">
    <text evidence="6">The sequence shown here is derived from an EMBL/GenBank/DDBJ whole genome shotgun (WGS) entry which is preliminary data.</text>
</comment>
<dbReference type="Pfam" id="PF01380">
    <property type="entry name" value="SIS"/>
    <property type="match status" value="1"/>
</dbReference>
<feature type="domain" description="SIS" evidence="5">
    <location>
        <begin position="80"/>
        <end position="219"/>
    </location>
</feature>
<evidence type="ECO:0000256" key="3">
    <source>
        <dbReference type="ARBA" id="ARBA00016090"/>
    </source>
</evidence>
<gene>
    <name evidence="6" type="ORF">FDO65_16255</name>
</gene>
<dbReference type="RefSeq" id="WP_137450785.1">
    <property type="nucleotide sequence ID" value="NZ_SZZH01000004.1"/>
</dbReference>
<organism evidence="6 7">
    <name type="scientific">Nakamurella flava</name>
    <dbReference type="NCBI Taxonomy" id="2576308"/>
    <lineage>
        <taxon>Bacteria</taxon>
        <taxon>Bacillati</taxon>
        <taxon>Actinomycetota</taxon>
        <taxon>Actinomycetes</taxon>
        <taxon>Nakamurellales</taxon>
        <taxon>Nakamurellaceae</taxon>
        <taxon>Nakamurella</taxon>
    </lineage>
</organism>
<dbReference type="CDD" id="cd05008">
    <property type="entry name" value="SIS_GlmS_GlmD_1"/>
    <property type="match status" value="1"/>
</dbReference>
<reference evidence="6 7" key="1">
    <citation type="submission" date="2019-05" db="EMBL/GenBank/DDBJ databases">
        <title>Nakamurella sp. N5BH11, whole genome shotgun sequence.</title>
        <authorList>
            <person name="Tuo L."/>
        </authorList>
    </citation>
    <scope>NUCLEOTIDE SEQUENCE [LARGE SCALE GENOMIC DNA]</scope>
    <source>
        <strain evidence="6 7">N5BH11</strain>
    </source>
</reference>
<dbReference type="SUPFAM" id="SSF53697">
    <property type="entry name" value="SIS domain"/>
    <property type="match status" value="1"/>
</dbReference>
<evidence type="ECO:0000313" key="6">
    <source>
        <dbReference type="EMBL" id="TKV57701.1"/>
    </source>
</evidence>
<protein>
    <recommendedName>
        <fullName evidence="3">Glutamine--fructose-6-phosphate aminotransferase [isomerizing]</fullName>
        <ecNumber evidence="2">2.6.1.16</ecNumber>
    </recommendedName>
</protein>
<evidence type="ECO:0000256" key="2">
    <source>
        <dbReference type="ARBA" id="ARBA00012916"/>
    </source>
</evidence>
<comment type="catalytic activity">
    <reaction evidence="1">
        <text>D-fructose 6-phosphate + L-glutamine = D-glucosamine 6-phosphate + L-glutamate</text>
        <dbReference type="Rhea" id="RHEA:13237"/>
        <dbReference type="ChEBI" id="CHEBI:29985"/>
        <dbReference type="ChEBI" id="CHEBI:58359"/>
        <dbReference type="ChEBI" id="CHEBI:58725"/>
        <dbReference type="ChEBI" id="CHEBI:61527"/>
        <dbReference type="EC" id="2.6.1.16"/>
    </reaction>
</comment>
<dbReference type="EC" id="2.6.1.16" evidence="2"/>
<name>A0A4U6QCG0_9ACTN</name>
<evidence type="ECO:0000259" key="5">
    <source>
        <dbReference type="PROSITE" id="PS51464"/>
    </source>
</evidence>
<dbReference type="GO" id="GO:0006002">
    <property type="term" value="P:fructose 6-phosphate metabolic process"/>
    <property type="evidence" value="ECO:0007669"/>
    <property type="project" value="TreeGrafter"/>
</dbReference>
<evidence type="ECO:0000256" key="1">
    <source>
        <dbReference type="ARBA" id="ARBA00001031"/>
    </source>
</evidence>
<proteinExistence type="predicted"/>
<dbReference type="EMBL" id="SZZH01000004">
    <property type="protein sequence ID" value="TKV57701.1"/>
    <property type="molecule type" value="Genomic_DNA"/>
</dbReference>
<accession>A0A4U6QCG0</accession>
<dbReference type="GO" id="GO:0097367">
    <property type="term" value="F:carbohydrate derivative binding"/>
    <property type="evidence" value="ECO:0007669"/>
    <property type="project" value="InterPro"/>
</dbReference>
<keyword evidence="7" id="KW-1185">Reference proteome</keyword>
<dbReference type="GO" id="GO:0004360">
    <property type="term" value="F:glutamine-fructose-6-phosphate transaminase (isomerizing) activity"/>
    <property type="evidence" value="ECO:0007669"/>
    <property type="project" value="UniProtKB-EC"/>
</dbReference>